<organism evidence="1 2">
    <name type="scientific">Weissella tructae</name>
    <dbReference type="NCBI Taxonomy" id="887702"/>
    <lineage>
        <taxon>Bacteria</taxon>
        <taxon>Bacillati</taxon>
        <taxon>Bacillota</taxon>
        <taxon>Bacilli</taxon>
        <taxon>Lactobacillales</taxon>
        <taxon>Lactobacillaceae</taxon>
        <taxon>Weissella</taxon>
    </lineage>
</organism>
<dbReference type="Gene3D" id="3.40.50.450">
    <property type="match status" value="1"/>
</dbReference>
<evidence type="ECO:0000313" key="1">
    <source>
        <dbReference type="EMBL" id="AIG65546.1"/>
    </source>
</evidence>
<reference evidence="1 2" key="1">
    <citation type="journal article" date="2014" name="Genome Announc.">
        <title>Whole-Genome Sequence of Weissella ceti Strain WS08, Isolated from Diseased Rainbow Trout in Brazil.</title>
        <authorList>
            <person name="Figueiredo H.C."/>
            <person name="Leal G."/>
            <person name="Pereira F.L."/>
            <person name="Soares S.C."/>
            <person name="Dorella F.A."/>
            <person name="Carvalho A.F."/>
            <person name="Pereira U.P."/>
            <person name="Azevedo V.A."/>
        </authorList>
    </citation>
    <scope>NUCLEOTIDE SEQUENCE [LARGE SCALE GENOMIC DNA]</scope>
    <source>
        <strain evidence="1 2">WS08</strain>
    </source>
</reference>
<dbReference type="InterPro" id="IPR010697">
    <property type="entry name" value="YspA"/>
</dbReference>
<dbReference type="Pfam" id="PF06908">
    <property type="entry name" value="YpsA"/>
    <property type="match status" value="1"/>
</dbReference>
<dbReference type="SUPFAM" id="SSF102405">
    <property type="entry name" value="MCP/YpsA-like"/>
    <property type="match status" value="1"/>
</dbReference>
<dbReference type="RefSeq" id="WP_009765294.1">
    <property type="nucleotide sequence ID" value="NZ_CP007588.1"/>
</dbReference>
<name>A0ABN4DGV7_9LACO</name>
<keyword evidence="2" id="KW-1185">Reference proteome</keyword>
<dbReference type="EMBL" id="CP007588">
    <property type="protein sequence ID" value="AIG65546.1"/>
    <property type="molecule type" value="Genomic_DNA"/>
</dbReference>
<dbReference type="Proteomes" id="UP000028491">
    <property type="component" value="Chromosome"/>
</dbReference>
<sequence>MDRLWITGFRQHELGVFKEKDPKVEVIKFALKKVLTHELENGLNWLIVGGQSGIETWAIEVALELQPEYDDFQIALMTPFTDFGSNWKEERQTKLSDLKARVNFTQSISQNKYTDPNQLKQYQRFMLEHTDQAVIFYDDIAENASVRYDVWAAKRYQENVDYPVRLIDFDRLQDYANEYQENTFY</sequence>
<reference evidence="2" key="2">
    <citation type="submission" date="2014-04" db="EMBL/GenBank/DDBJ databases">
        <title>Complete genome of Weissella ceti strain WS08 isolated from diseased rainbow trout in Brazil.</title>
        <authorList>
            <person name="Figueiredo H.C.P."/>
            <person name="Leal C.A.G."/>
            <person name="Pereira F.L."/>
            <person name="Soares S.C."/>
            <person name="Dorella F.A."/>
            <person name="Carvalho A.F."/>
            <person name="Pereira U.P."/>
            <person name="Azevedo V.A.C."/>
        </authorList>
    </citation>
    <scope>NUCLEOTIDE SEQUENCE [LARGE SCALE GENOMIC DNA]</scope>
    <source>
        <strain evidence="2">WS08</strain>
    </source>
</reference>
<dbReference type="NCBIfam" id="NF010181">
    <property type="entry name" value="PRK13660.1"/>
    <property type="match status" value="1"/>
</dbReference>
<evidence type="ECO:0000313" key="2">
    <source>
        <dbReference type="Proteomes" id="UP000028491"/>
    </source>
</evidence>
<dbReference type="PIRSF" id="PIRSF021290">
    <property type="entry name" value="DUF1273"/>
    <property type="match status" value="1"/>
</dbReference>
<accession>A0ABN4DGV7</accession>
<gene>
    <name evidence="1" type="ORF">WS08_0607</name>
</gene>
<proteinExistence type="predicted"/>
<dbReference type="PANTHER" id="PTHR38440:SF1">
    <property type="entry name" value="UPF0398 PROTEIN SPR0331"/>
    <property type="match status" value="1"/>
</dbReference>
<dbReference type="PANTHER" id="PTHR38440">
    <property type="entry name" value="UPF0398 PROTEIN YPSA"/>
    <property type="match status" value="1"/>
</dbReference>
<protein>
    <submittedName>
        <fullName evidence="1">Cytosolic protein</fullName>
    </submittedName>
</protein>